<dbReference type="AlphaFoldDB" id="A0A833QHR5"/>
<comment type="caution">
    <text evidence="4">The sequence shown here is derived from an EMBL/GenBank/DDBJ whole genome shotgun (WGS) entry which is preliminary data.</text>
</comment>
<reference evidence="4" key="1">
    <citation type="submission" date="2020-01" db="EMBL/GenBank/DDBJ databases">
        <title>Genome sequence of Kobresia littledalei, the first chromosome-level genome in the family Cyperaceae.</title>
        <authorList>
            <person name="Qu G."/>
        </authorList>
    </citation>
    <scope>NUCLEOTIDE SEQUENCE</scope>
    <source>
        <strain evidence="4">C.B.Clarke</strain>
        <tissue evidence="4">Leaf</tissue>
    </source>
</reference>
<gene>
    <name evidence="4" type="ORF">FCM35_KLT08310</name>
</gene>
<comment type="subcellular location">
    <subcellularLocation>
        <location evidence="1">Nucleus</location>
    </subcellularLocation>
</comment>
<dbReference type="PANTHER" id="PTHR12214">
    <property type="entry name" value="GC-RICH SEQUENCE DNA-BINDING FACTOR"/>
    <property type="match status" value="1"/>
</dbReference>
<dbReference type="GO" id="GO:0000398">
    <property type="term" value="P:mRNA splicing, via spliceosome"/>
    <property type="evidence" value="ECO:0007669"/>
    <property type="project" value="InterPro"/>
</dbReference>
<evidence type="ECO:0000313" key="5">
    <source>
        <dbReference type="Proteomes" id="UP000623129"/>
    </source>
</evidence>
<dbReference type="InterPro" id="IPR012890">
    <property type="entry name" value="GCFC2-like"/>
</dbReference>
<organism evidence="4 5">
    <name type="scientific">Carex littledalei</name>
    <dbReference type="NCBI Taxonomy" id="544730"/>
    <lineage>
        <taxon>Eukaryota</taxon>
        <taxon>Viridiplantae</taxon>
        <taxon>Streptophyta</taxon>
        <taxon>Embryophyta</taxon>
        <taxon>Tracheophyta</taxon>
        <taxon>Spermatophyta</taxon>
        <taxon>Magnoliopsida</taxon>
        <taxon>Liliopsida</taxon>
        <taxon>Poales</taxon>
        <taxon>Cyperaceae</taxon>
        <taxon>Cyperoideae</taxon>
        <taxon>Cariceae</taxon>
        <taxon>Carex</taxon>
        <taxon>Carex subgen. Euthyceras</taxon>
    </lineage>
</organism>
<keyword evidence="4" id="KW-0238">DNA-binding</keyword>
<dbReference type="PANTHER" id="PTHR12214:SF0">
    <property type="entry name" value="LD29489P"/>
    <property type="match status" value="1"/>
</dbReference>
<evidence type="ECO:0000256" key="2">
    <source>
        <dbReference type="ARBA" id="ARBA00023242"/>
    </source>
</evidence>
<dbReference type="GO" id="GO:0003677">
    <property type="term" value="F:DNA binding"/>
    <property type="evidence" value="ECO:0007669"/>
    <property type="project" value="UniProtKB-KW"/>
</dbReference>
<keyword evidence="5" id="KW-1185">Reference proteome</keyword>
<accession>A0A833QHR5</accession>
<feature type="region of interest" description="Disordered" evidence="3">
    <location>
        <begin position="286"/>
        <end position="310"/>
    </location>
</feature>
<evidence type="ECO:0000256" key="1">
    <source>
        <dbReference type="ARBA" id="ARBA00004123"/>
    </source>
</evidence>
<evidence type="ECO:0000256" key="3">
    <source>
        <dbReference type="SAM" id="MobiDB-lite"/>
    </source>
</evidence>
<dbReference type="GO" id="GO:0005634">
    <property type="term" value="C:nucleus"/>
    <property type="evidence" value="ECO:0007669"/>
    <property type="project" value="UniProtKB-SubCell"/>
</dbReference>
<keyword evidence="2" id="KW-0539">Nucleus</keyword>
<feature type="compositionally biased region" description="Basic and acidic residues" evidence="3">
    <location>
        <begin position="23"/>
        <end position="41"/>
    </location>
</feature>
<dbReference type="EMBL" id="SWLB01000018">
    <property type="protein sequence ID" value="KAF3326680.1"/>
    <property type="molecule type" value="Genomic_DNA"/>
</dbReference>
<evidence type="ECO:0000313" key="4">
    <source>
        <dbReference type="EMBL" id="KAF3326680.1"/>
    </source>
</evidence>
<dbReference type="Proteomes" id="UP000623129">
    <property type="component" value="Unassembled WGS sequence"/>
</dbReference>
<dbReference type="OrthoDB" id="429427at2759"/>
<protein>
    <submittedName>
        <fullName evidence="4">GC-rich sequence DNA-binding factor-like protein</fullName>
    </submittedName>
</protein>
<sequence>MSMNNAKFKDLELHEEEEDEEEERRWEEEQFRRGLGRRLDDSAAPAAGGLTPNGVSSSVFLSQVQPQQTSIFVSQSADAMSLSQQAKVAVQALHGMMNKLKESHKSTLDSLVRVDMSLSEALMGIFNLEKPSEADDEKYLYFQQLRDYISVLAEFLGEKAVLVEVLEEEMQKLHKDRAQSISERRAADLVDGSSALELAIKAATRVLDDSRSLSSSGQLAAAISAAQAAAITAMEASRNLPVELDEFGRDVNKQKRVTLQLRMEIRKRRMARQACKRMKFNVNTSITEGELSTDESDSESAAYMSSRDEH</sequence>
<feature type="compositionally biased region" description="Acidic residues" evidence="3">
    <location>
        <begin position="13"/>
        <end position="22"/>
    </location>
</feature>
<proteinExistence type="predicted"/>
<feature type="region of interest" description="Disordered" evidence="3">
    <location>
        <begin position="1"/>
        <end position="48"/>
    </location>
</feature>
<name>A0A833QHR5_9POAL</name>